<feature type="transmembrane region" description="Helical" evidence="1">
    <location>
        <begin position="175"/>
        <end position="192"/>
    </location>
</feature>
<proteinExistence type="predicted"/>
<protein>
    <submittedName>
        <fullName evidence="2">Uncharacterized protein</fullName>
    </submittedName>
</protein>
<feature type="transmembrane region" description="Helical" evidence="1">
    <location>
        <begin position="213"/>
        <end position="229"/>
    </location>
</feature>
<keyword evidence="3" id="KW-1185">Reference proteome</keyword>
<keyword evidence="1" id="KW-0472">Membrane</keyword>
<accession>A0A517QA40</accession>
<feature type="transmembrane region" description="Helical" evidence="1">
    <location>
        <begin position="241"/>
        <end position="259"/>
    </location>
</feature>
<gene>
    <name evidence="2" type="ORF">Enr10x_37770</name>
</gene>
<keyword evidence="1" id="KW-1133">Transmembrane helix</keyword>
<evidence type="ECO:0000313" key="2">
    <source>
        <dbReference type="EMBL" id="QDT28435.1"/>
    </source>
</evidence>
<evidence type="ECO:0000256" key="1">
    <source>
        <dbReference type="SAM" id="Phobius"/>
    </source>
</evidence>
<feature type="transmembrane region" description="Helical" evidence="1">
    <location>
        <begin position="151"/>
        <end position="169"/>
    </location>
</feature>
<keyword evidence="1" id="KW-0812">Transmembrane</keyword>
<dbReference type="AlphaFoldDB" id="A0A517QA40"/>
<dbReference type="Proteomes" id="UP000315647">
    <property type="component" value="Chromosome"/>
</dbReference>
<name>A0A517QA40_9PLAN</name>
<reference evidence="2 3" key="1">
    <citation type="submission" date="2019-03" db="EMBL/GenBank/DDBJ databases">
        <title>Deep-cultivation of Planctomycetes and their phenomic and genomic characterization uncovers novel biology.</title>
        <authorList>
            <person name="Wiegand S."/>
            <person name="Jogler M."/>
            <person name="Boedeker C."/>
            <person name="Pinto D."/>
            <person name="Vollmers J."/>
            <person name="Rivas-Marin E."/>
            <person name="Kohn T."/>
            <person name="Peeters S.H."/>
            <person name="Heuer A."/>
            <person name="Rast P."/>
            <person name="Oberbeckmann S."/>
            <person name="Bunk B."/>
            <person name="Jeske O."/>
            <person name="Meyerdierks A."/>
            <person name="Storesund J.E."/>
            <person name="Kallscheuer N."/>
            <person name="Luecker S."/>
            <person name="Lage O.M."/>
            <person name="Pohl T."/>
            <person name="Merkel B.J."/>
            <person name="Hornburger P."/>
            <person name="Mueller R.-W."/>
            <person name="Bruemmer F."/>
            <person name="Labrenz M."/>
            <person name="Spormann A.M."/>
            <person name="Op den Camp H."/>
            <person name="Overmann J."/>
            <person name="Amann R."/>
            <person name="Jetten M.S.M."/>
            <person name="Mascher T."/>
            <person name="Medema M.H."/>
            <person name="Devos D.P."/>
            <person name="Kaster A.-K."/>
            <person name="Ovreas L."/>
            <person name="Rohde M."/>
            <person name="Galperin M.Y."/>
            <person name="Jogler C."/>
        </authorList>
    </citation>
    <scope>NUCLEOTIDE SEQUENCE [LARGE SCALE GENOMIC DNA]</scope>
    <source>
        <strain evidence="2 3">Enr10</strain>
    </source>
</reference>
<evidence type="ECO:0000313" key="3">
    <source>
        <dbReference type="Proteomes" id="UP000315647"/>
    </source>
</evidence>
<feature type="transmembrane region" description="Helical" evidence="1">
    <location>
        <begin position="12"/>
        <end position="31"/>
    </location>
</feature>
<sequence>MAALPEFRNWISLFFIMLWSVPASLSCWMLLKYRTVSLTIEPGTITVQGIFSRKVVDLADVQKVSWRIFPMGLRVYTTPCETASLTVSHFSPEDQVWLIRFFRQIFPEAIQENWPLYCLHAASRLRKKKHTVVPPPGPDEILITRQRYDRFAIPVILVSVVAAILMGILQHNFALLVLPLPLVMFWFLLRKGTPREGQIQKRLLVERDHRETFLLLGFWSVLLLGFIIIQRLDMITSLKNTWMLVLIVALVPAVIPVIMRTEKRRKQLDLIKAEQAMREWEVETAYDRIRNAEGHAG</sequence>
<dbReference type="EMBL" id="CP037421">
    <property type="protein sequence ID" value="QDT28435.1"/>
    <property type="molecule type" value="Genomic_DNA"/>
</dbReference>
<organism evidence="2 3">
    <name type="scientific">Gimesia panareensis</name>
    <dbReference type="NCBI Taxonomy" id="2527978"/>
    <lineage>
        <taxon>Bacteria</taxon>
        <taxon>Pseudomonadati</taxon>
        <taxon>Planctomycetota</taxon>
        <taxon>Planctomycetia</taxon>
        <taxon>Planctomycetales</taxon>
        <taxon>Planctomycetaceae</taxon>
        <taxon>Gimesia</taxon>
    </lineage>
</organism>